<reference evidence="3 4" key="1">
    <citation type="submission" date="2019-03" db="EMBL/GenBank/DDBJ databases">
        <title>Genomic Encyclopedia of Type Strains, Phase IV (KMG-IV): sequencing the most valuable type-strain genomes for metagenomic binning, comparative biology and taxonomic classification.</title>
        <authorList>
            <person name="Goeker M."/>
        </authorList>
    </citation>
    <scope>NUCLEOTIDE SEQUENCE [LARGE SCALE GENOMIC DNA]</scope>
    <source>
        <strain evidence="3 4">DSM 24591</strain>
    </source>
</reference>
<dbReference type="GO" id="GO:0008233">
    <property type="term" value="F:peptidase activity"/>
    <property type="evidence" value="ECO:0007669"/>
    <property type="project" value="UniProtKB-KW"/>
</dbReference>
<dbReference type="PANTHER" id="PTHR33473:SF19">
    <property type="entry name" value="ATP-DEPENDENT CLP PROTEASE ADAPTER PROTEIN CLPS"/>
    <property type="match status" value="1"/>
</dbReference>
<dbReference type="InterPro" id="IPR003769">
    <property type="entry name" value="ClpS_core"/>
</dbReference>
<dbReference type="InterPro" id="IPR022935">
    <property type="entry name" value="ClpS"/>
</dbReference>
<dbReference type="InterPro" id="IPR014719">
    <property type="entry name" value="Ribosomal_bL12_C/ClpS-like"/>
</dbReference>
<evidence type="ECO:0000256" key="1">
    <source>
        <dbReference type="HAMAP-Rule" id="MF_00302"/>
    </source>
</evidence>
<protein>
    <recommendedName>
        <fullName evidence="1">ATP-dependent Clp protease adapter protein ClpS</fullName>
    </recommendedName>
</protein>
<feature type="domain" description="Adaptor protein ClpS core" evidence="2">
    <location>
        <begin position="22"/>
        <end position="99"/>
    </location>
</feature>
<evidence type="ECO:0000259" key="2">
    <source>
        <dbReference type="Pfam" id="PF02617"/>
    </source>
</evidence>
<dbReference type="NCBIfam" id="NF000672">
    <property type="entry name" value="PRK00033.1-5"/>
    <property type="match status" value="1"/>
</dbReference>
<evidence type="ECO:0000313" key="3">
    <source>
        <dbReference type="EMBL" id="TCT04502.1"/>
    </source>
</evidence>
<comment type="function">
    <text evidence="1">Involved in the modulation of the specificity of the ClpAP-mediated ATP-dependent protein degradation.</text>
</comment>
<dbReference type="OrthoDB" id="9796121at2"/>
<comment type="caution">
    <text evidence="3">The sequence shown here is derived from an EMBL/GenBank/DDBJ whole genome shotgun (WGS) entry which is preliminary data.</text>
</comment>
<dbReference type="Pfam" id="PF02617">
    <property type="entry name" value="ClpS"/>
    <property type="match status" value="1"/>
</dbReference>
<comment type="subunit">
    <text evidence="1">Binds to the N-terminal domain of the chaperone ClpA.</text>
</comment>
<keyword evidence="3" id="KW-0378">Hydrolase</keyword>
<keyword evidence="3" id="KW-0645">Protease</keyword>
<dbReference type="AlphaFoldDB" id="A0A4R3LVB1"/>
<keyword evidence="4" id="KW-1185">Reference proteome</keyword>
<dbReference type="GO" id="GO:0030163">
    <property type="term" value="P:protein catabolic process"/>
    <property type="evidence" value="ECO:0007669"/>
    <property type="project" value="InterPro"/>
</dbReference>
<dbReference type="SUPFAM" id="SSF54736">
    <property type="entry name" value="ClpS-like"/>
    <property type="match status" value="1"/>
</dbReference>
<dbReference type="HAMAP" id="MF_00302">
    <property type="entry name" value="ClpS"/>
    <property type="match status" value="1"/>
</dbReference>
<dbReference type="FunFam" id="3.30.1390.10:FF:000002">
    <property type="entry name" value="ATP-dependent Clp protease adapter protein ClpS"/>
    <property type="match status" value="1"/>
</dbReference>
<comment type="similarity">
    <text evidence="1">Belongs to the ClpS family.</text>
</comment>
<dbReference type="EMBL" id="SMAJ01000012">
    <property type="protein sequence ID" value="TCT04502.1"/>
    <property type="molecule type" value="Genomic_DNA"/>
</dbReference>
<evidence type="ECO:0000313" key="4">
    <source>
        <dbReference type="Proteomes" id="UP000295525"/>
    </source>
</evidence>
<gene>
    <name evidence="1" type="primary">clpS</name>
    <name evidence="3" type="ORF">EDC26_11295</name>
</gene>
<name>A0A4R3LVB1_9BURK</name>
<dbReference type="RefSeq" id="WP_132583906.1">
    <property type="nucleotide sequence ID" value="NZ_SMAJ01000012.1"/>
</dbReference>
<dbReference type="Proteomes" id="UP000295525">
    <property type="component" value="Unassembled WGS sequence"/>
</dbReference>
<sequence length="107" mass="12275">MALTTQNQRETVLDRRVARLAPPPLYQVVLLNDDYTPMEFVVHVLQQIFHKNEEDAARIMLLVHHEGRGVCGVYPRDIAATRVEMVRQLARAHQHPLQCVMEPAPDV</sequence>
<dbReference type="PANTHER" id="PTHR33473">
    <property type="entry name" value="ATP-DEPENDENT CLP PROTEASE ADAPTER PROTEIN CLPS1, CHLOROPLASTIC"/>
    <property type="match status" value="1"/>
</dbReference>
<organism evidence="3 4">
    <name type="scientific">Paralcaligenes ureilyticus</name>
    <dbReference type="NCBI Taxonomy" id="627131"/>
    <lineage>
        <taxon>Bacteria</taxon>
        <taxon>Pseudomonadati</taxon>
        <taxon>Pseudomonadota</taxon>
        <taxon>Betaproteobacteria</taxon>
        <taxon>Burkholderiales</taxon>
        <taxon>Alcaligenaceae</taxon>
        <taxon>Paralcaligenes</taxon>
    </lineage>
</organism>
<dbReference type="Gene3D" id="3.30.1390.10">
    <property type="match status" value="1"/>
</dbReference>
<dbReference type="GO" id="GO:0006508">
    <property type="term" value="P:proteolysis"/>
    <property type="evidence" value="ECO:0007669"/>
    <property type="project" value="UniProtKB-UniRule"/>
</dbReference>
<proteinExistence type="inferred from homology"/>
<accession>A0A4R3LVB1</accession>